<protein>
    <submittedName>
        <fullName evidence="1">Uncharacterized protein</fullName>
    </submittedName>
</protein>
<dbReference type="AlphaFoldDB" id="A0AAW1V7F6"/>
<proteinExistence type="predicted"/>
<dbReference type="Proteomes" id="UP001431783">
    <property type="component" value="Unassembled WGS sequence"/>
</dbReference>
<dbReference type="EMBL" id="JARQZJ010000126">
    <property type="protein sequence ID" value="KAK9890605.1"/>
    <property type="molecule type" value="Genomic_DNA"/>
</dbReference>
<evidence type="ECO:0000313" key="2">
    <source>
        <dbReference type="Proteomes" id="UP001431783"/>
    </source>
</evidence>
<name>A0AAW1V7F6_9CUCU</name>
<gene>
    <name evidence="1" type="ORF">WA026_011970</name>
</gene>
<organism evidence="1 2">
    <name type="scientific">Henosepilachna vigintioctopunctata</name>
    <dbReference type="NCBI Taxonomy" id="420089"/>
    <lineage>
        <taxon>Eukaryota</taxon>
        <taxon>Metazoa</taxon>
        <taxon>Ecdysozoa</taxon>
        <taxon>Arthropoda</taxon>
        <taxon>Hexapoda</taxon>
        <taxon>Insecta</taxon>
        <taxon>Pterygota</taxon>
        <taxon>Neoptera</taxon>
        <taxon>Endopterygota</taxon>
        <taxon>Coleoptera</taxon>
        <taxon>Polyphaga</taxon>
        <taxon>Cucujiformia</taxon>
        <taxon>Coccinelloidea</taxon>
        <taxon>Coccinellidae</taxon>
        <taxon>Epilachninae</taxon>
        <taxon>Epilachnini</taxon>
        <taxon>Henosepilachna</taxon>
    </lineage>
</organism>
<comment type="caution">
    <text evidence="1">The sequence shown here is derived from an EMBL/GenBank/DDBJ whole genome shotgun (WGS) entry which is preliminary data.</text>
</comment>
<evidence type="ECO:0000313" key="1">
    <source>
        <dbReference type="EMBL" id="KAK9890605.1"/>
    </source>
</evidence>
<reference evidence="1 2" key="1">
    <citation type="submission" date="2023-03" db="EMBL/GenBank/DDBJ databases">
        <title>Genome insight into feeding habits of ladybird beetles.</title>
        <authorList>
            <person name="Li H.-S."/>
            <person name="Huang Y.-H."/>
            <person name="Pang H."/>
        </authorList>
    </citation>
    <scope>NUCLEOTIDE SEQUENCE [LARGE SCALE GENOMIC DNA]</scope>
    <source>
        <strain evidence="1">SYSU_2023b</strain>
        <tissue evidence="1">Whole body</tissue>
    </source>
</reference>
<keyword evidence="2" id="KW-1185">Reference proteome</keyword>
<sequence>MDPTLGGACKAIAAYINTLAISFAIGKTSLPGRETMLTSRGMLSSGRCSFRHLFQTFYTIGTHYESVALPLSIAEAYAECVTRPKRLILRKDDLGSVRFAYEVVRSIVSR</sequence>
<accession>A0AAW1V7F6</accession>